<dbReference type="GO" id="GO:0004177">
    <property type="term" value="F:aminopeptidase activity"/>
    <property type="evidence" value="ECO:0007669"/>
    <property type="project" value="TreeGrafter"/>
</dbReference>
<feature type="active site" description="Proton acceptor" evidence="10">
    <location>
        <position position="276"/>
    </location>
</feature>
<dbReference type="Pfam" id="PF17900">
    <property type="entry name" value="Peptidase_M1_N"/>
    <property type="match status" value="1"/>
</dbReference>
<dbReference type="Gene3D" id="3.30.2010.30">
    <property type="match status" value="1"/>
</dbReference>
<evidence type="ECO:0000256" key="3">
    <source>
        <dbReference type="ARBA" id="ARBA00010136"/>
    </source>
</evidence>
<dbReference type="EMBL" id="CP045909">
    <property type="protein sequence ID" value="QQP32378.1"/>
    <property type="molecule type" value="Genomic_DNA"/>
</dbReference>
<evidence type="ECO:0000256" key="5">
    <source>
        <dbReference type="ARBA" id="ARBA00022670"/>
    </source>
</evidence>
<dbReference type="PRINTS" id="PR00756">
    <property type="entry name" value="ALADIPTASE"/>
</dbReference>
<dbReference type="SMART" id="SM01263">
    <property type="entry name" value="Leuk-A4-hydro_C"/>
    <property type="match status" value="1"/>
</dbReference>
<dbReference type="FunFam" id="1.10.390.10:FF:000003">
    <property type="entry name" value="Leukotriene A(4) hydrolase"/>
    <property type="match status" value="1"/>
</dbReference>
<protein>
    <submittedName>
        <fullName evidence="14">Leukotriene A4 hydrolaselike</fullName>
    </submittedName>
</protein>
<dbReference type="AlphaFoldDB" id="A0A7T8GM10"/>
<evidence type="ECO:0000256" key="4">
    <source>
        <dbReference type="ARBA" id="ARBA00022490"/>
    </source>
</evidence>
<feature type="binding site" evidence="12">
    <location>
        <position position="275"/>
    </location>
    <ligand>
        <name>Zn(2+)</name>
        <dbReference type="ChEBI" id="CHEBI:29105"/>
        <note>catalytic</note>
    </ligand>
</feature>
<dbReference type="GO" id="GO:0005886">
    <property type="term" value="C:plasma membrane"/>
    <property type="evidence" value="ECO:0007669"/>
    <property type="project" value="UniProtKB-SubCell"/>
</dbReference>
<dbReference type="Pfam" id="PF09127">
    <property type="entry name" value="Leuk-A4-hydro_C"/>
    <property type="match status" value="1"/>
</dbReference>
<dbReference type="EMBL" id="CP045908">
    <property type="protein sequence ID" value="QQP32961.1"/>
    <property type="molecule type" value="Genomic_DNA"/>
</dbReference>
<evidence type="ECO:0000256" key="12">
    <source>
        <dbReference type="PIRSR" id="PIRSR634015-3"/>
    </source>
</evidence>
<feature type="domain" description="Peptidase M1 leukotriene A4 hydrolase/aminopeptidase C-terminal" evidence="13">
    <location>
        <begin position="441"/>
        <end position="579"/>
    </location>
</feature>
<gene>
    <name evidence="15" type="ORF">FKW44_024162</name>
    <name evidence="14" type="ORF">FKW44_024669</name>
</gene>
<dbReference type="GO" id="GO:0043171">
    <property type="term" value="P:peptide catabolic process"/>
    <property type="evidence" value="ECO:0007669"/>
    <property type="project" value="TreeGrafter"/>
</dbReference>
<proteinExistence type="inferred from homology"/>
<keyword evidence="4" id="KW-0963">Cytoplasm</keyword>
<evidence type="ECO:0000313" key="16">
    <source>
        <dbReference type="Proteomes" id="UP000595437"/>
    </source>
</evidence>
<dbReference type="SUPFAM" id="SSF48371">
    <property type="entry name" value="ARM repeat"/>
    <property type="match status" value="1"/>
</dbReference>
<comment type="cofactor">
    <cofactor evidence="12">
        <name>Zn(2+)</name>
        <dbReference type="ChEBI" id="CHEBI:29105"/>
    </cofactor>
    <text evidence="12">Binds 1 zinc ion per subunit.</text>
</comment>
<dbReference type="GO" id="GO:0008237">
    <property type="term" value="F:metallopeptidase activity"/>
    <property type="evidence" value="ECO:0007669"/>
    <property type="project" value="UniProtKB-KW"/>
</dbReference>
<organism evidence="14 16">
    <name type="scientific">Caligus rogercresseyi</name>
    <name type="common">Sea louse</name>
    <dbReference type="NCBI Taxonomy" id="217165"/>
    <lineage>
        <taxon>Eukaryota</taxon>
        <taxon>Metazoa</taxon>
        <taxon>Ecdysozoa</taxon>
        <taxon>Arthropoda</taxon>
        <taxon>Crustacea</taxon>
        <taxon>Multicrustacea</taxon>
        <taxon>Hexanauplia</taxon>
        <taxon>Copepoda</taxon>
        <taxon>Siphonostomatoida</taxon>
        <taxon>Caligidae</taxon>
        <taxon>Caligus</taxon>
    </lineage>
</organism>
<dbReference type="InterPro" id="IPR042097">
    <property type="entry name" value="Aminopeptidase_N-like_N_sf"/>
</dbReference>
<keyword evidence="5" id="KW-0645">Protease</keyword>
<dbReference type="Pfam" id="PF01433">
    <property type="entry name" value="Peptidase_M1"/>
    <property type="match status" value="1"/>
</dbReference>
<name>A0A7T8GM10_CALRO</name>
<dbReference type="InterPro" id="IPR034015">
    <property type="entry name" value="M1_LTA4H"/>
</dbReference>
<keyword evidence="8 12" id="KW-0862">Zinc</keyword>
<dbReference type="OrthoDB" id="79562at2759"/>
<keyword evidence="16" id="KW-1185">Reference proteome</keyword>
<reference evidence="14" key="2">
    <citation type="journal article" name="Sci. Data">
        <title>Chromosome-scale genome assembly of the sea louse Caligus rogercresseyi by SMRT sequencing and Hi-C analysis.</title>
        <authorList>
            <person name="Gallardo-Escarate C."/>
            <person name="Valenzuela-Munoz V."/>
            <person name="Nunez-Acuna G."/>
            <person name="Valenzuela-Miranda D."/>
            <person name="Goncalves A.T."/>
            <person name="Escobar-Sepulveda H."/>
            <person name="Liachko I."/>
            <person name="Nelson B."/>
            <person name="Roberts S."/>
            <person name="Warren W."/>
        </authorList>
    </citation>
    <scope>NUCLEOTIDE SEQUENCE</scope>
    <source>
        <tissue evidence="14">Whole tissue</tissue>
    </source>
</reference>
<dbReference type="PANTHER" id="PTHR45726">
    <property type="entry name" value="LEUKOTRIENE A-4 HYDROLASE"/>
    <property type="match status" value="1"/>
</dbReference>
<dbReference type="CDD" id="cd09599">
    <property type="entry name" value="M1_LTA4H"/>
    <property type="match status" value="1"/>
</dbReference>
<dbReference type="GO" id="GO:0005829">
    <property type="term" value="C:cytosol"/>
    <property type="evidence" value="ECO:0007669"/>
    <property type="project" value="TreeGrafter"/>
</dbReference>
<dbReference type="Gene3D" id="1.10.390.10">
    <property type="entry name" value="Neutral Protease Domain 2"/>
    <property type="match status" value="1"/>
</dbReference>
<dbReference type="InterPro" id="IPR015211">
    <property type="entry name" value="Peptidase_M1_C"/>
</dbReference>
<dbReference type="Gene3D" id="1.25.40.320">
    <property type="entry name" value="Peptidase M1, leukotriene A4 hydrolase/aminopeptidase C-terminal domain"/>
    <property type="match status" value="1"/>
</dbReference>
<evidence type="ECO:0000256" key="2">
    <source>
        <dbReference type="ARBA" id="ARBA00004609"/>
    </source>
</evidence>
<dbReference type="GO" id="GO:0008270">
    <property type="term" value="F:zinc ion binding"/>
    <property type="evidence" value="ECO:0007669"/>
    <property type="project" value="InterPro"/>
</dbReference>
<evidence type="ECO:0000256" key="7">
    <source>
        <dbReference type="ARBA" id="ARBA00022801"/>
    </source>
</evidence>
<dbReference type="PANTHER" id="PTHR45726:SF3">
    <property type="entry name" value="LEUKOTRIENE A-4 HYDROLASE"/>
    <property type="match status" value="1"/>
</dbReference>
<keyword evidence="9" id="KW-0482">Metalloprotease</keyword>
<evidence type="ECO:0000256" key="9">
    <source>
        <dbReference type="ARBA" id="ARBA00023049"/>
    </source>
</evidence>
<evidence type="ECO:0000313" key="15">
    <source>
        <dbReference type="EMBL" id="QQP32961.1"/>
    </source>
</evidence>
<dbReference type="Gene3D" id="2.60.40.1730">
    <property type="entry name" value="tricorn interacting facor f3 domain"/>
    <property type="match status" value="1"/>
</dbReference>
<evidence type="ECO:0000256" key="8">
    <source>
        <dbReference type="ARBA" id="ARBA00022833"/>
    </source>
</evidence>
<dbReference type="Proteomes" id="UP000595437">
    <property type="component" value="Chromosome 19"/>
</dbReference>
<dbReference type="InterPro" id="IPR001930">
    <property type="entry name" value="Peptidase_M1"/>
</dbReference>
<dbReference type="InterPro" id="IPR014782">
    <property type="entry name" value="Peptidase_M1_dom"/>
</dbReference>
<feature type="active site" description="Proton donor" evidence="10">
    <location>
        <position position="364"/>
    </location>
</feature>
<dbReference type="FunFam" id="3.30.2010.30:FF:000001">
    <property type="entry name" value="Leukotriene A(4) hydrolase"/>
    <property type="match status" value="1"/>
</dbReference>
<evidence type="ECO:0000256" key="1">
    <source>
        <dbReference type="ARBA" id="ARBA00004496"/>
    </source>
</evidence>
<keyword evidence="7 14" id="KW-0378">Hydrolase</keyword>
<feature type="binding site" evidence="11">
    <location>
        <begin position="113"/>
        <end position="115"/>
    </location>
    <ligand>
        <name>a peptide</name>
        <dbReference type="ChEBI" id="CHEBI:60466"/>
    </ligand>
</feature>
<keyword evidence="6 12" id="KW-0479">Metal-binding</keyword>
<feature type="binding site" evidence="11">
    <location>
        <begin position="246"/>
        <end position="251"/>
    </location>
    <ligand>
        <name>a peptide</name>
        <dbReference type="ChEBI" id="CHEBI:60466"/>
    </ligand>
</feature>
<evidence type="ECO:0000256" key="10">
    <source>
        <dbReference type="PIRSR" id="PIRSR634015-1"/>
    </source>
</evidence>
<dbReference type="GO" id="GO:0006508">
    <property type="term" value="P:proteolysis"/>
    <property type="evidence" value="ECO:0007669"/>
    <property type="project" value="UniProtKB-KW"/>
</dbReference>
<dbReference type="InterPro" id="IPR049980">
    <property type="entry name" value="LTA4H_cat"/>
</dbReference>
<dbReference type="SUPFAM" id="SSF63737">
    <property type="entry name" value="Leukotriene A4 hydrolase N-terminal domain"/>
    <property type="match status" value="1"/>
</dbReference>
<feature type="binding site" evidence="12">
    <location>
        <position position="279"/>
    </location>
    <ligand>
        <name>Zn(2+)</name>
        <dbReference type="ChEBI" id="CHEBI:29105"/>
        <note>catalytic</note>
    </ligand>
</feature>
<evidence type="ECO:0000256" key="6">
    <source>
        <dbReference type="ARBA" id="ARBA00022723"/>
    </source>
</evidence>
<evidence type="ECO:0000256" key="11">
    <source>
        <dbReference type="PIRSR" id="PIRSR634015-2"/>
    </source>
</evidence>
<dbReference type="InterPro" id="IPR045357">
    <property type="entry name" value="Aminopeptidase_N-like_N"/>
</dbReference>
<reference evidence="16" key="1">
    <citation type="submission" date="2021-01" db="EMBL/GenBank/DDBJ databases">
        <title>Caligus Genome Assembly.</title>
        <authorList>
            <person name="Gallardo-Escarate C."/>
        </authorList>
    </citation>
    <scope>NUCLEOTIDE SEQUENCE [LARGE SCALE GENOMIC DNA]</scope>
</reference>
<dbReference type="Proteomes" id="UP000595437">
    <property type="component" value="Chromosome 20"/>
</dbReference>
<sequence>MESSKARLSPLDPSSYSRPDEVKVLDTFLQLLVNFESHVLEGSATLSLEKVLPGASILCLDSRNLSITSVSSLIDGSPLAFNTTRNLTSRGKPKSFKIQIQTAGKTHPYMFSQCQAIHARSMMPCQDTPSIKSTYSAEITAPTELTVLMSAVRGEEKLVSRKGRELKVTSFLQKIPIQSYLVAIVAGRLESRELGPRSKVWAEAEYVERAAADFEDTETMIATAEEICGPYIWGVYDVLVLPPSFPFGGMENPCLTFVTPTLLTGDKSLTDVIAHEIAHSWSGNLVTNSNFEHFWLNEGFTMFIERKIKGRIEKSEPLRHFEGIGGWKRLAYGIEVLGADNPLTDLVPDLSGVDPDDAFSVVPYEKGFVLLWYLEERVGGPSVFDPFLKGYIQHFKFQSIDSSTFKNYFMEHFPQLEGSISWDEWFHKPGMPIYKPNYDTSLSKACEALKDKVLSGDISTEYSSLTVGQKIEFLHLLMEEKSGLPLDILEKMKSAYGLGTITNSEIKFLWIRLGLKSQWREAVGMAVSMLKEQGRMKFTRPLYRDLYAWEETRDLALKTFQADRPNMMLVSIQGVEKDLKLR</sequence>
<dbReference type="GO" id="GO:0004301">
    <property type="term" value="F:epoxide hydrolase activity"/>
    <property type="evidence" value="ECO:0007669"/>
    <property type="project" value="TreeGrafter"/>
</dbReference>
<comment type="similarity">
    <text evidence="3">Belongs to the peptidase M1 family.</text>
</comment>
<evidence type="ECO:0000259" key="13">
    <source>
        <dbReference type="SMART" id="SM01263"/>
    </source>
</evidence>
<comment type="subcellular location">
    <subcellularLocation>
        <location evidence="2">Cell membrane</location>
        <topology evidence="2">Lipid-anchor</topology>
        <topology evidence="2">GPI-anchor</topology>
    </subcellularLocation>
    <subcellularLocation>
        <location evidence="1">Cytoplasm</location>
    </subcellularLocation>
</comment>
<dbReference type="InterPro" id="IPR027268">
    <property type="entry name" value="Peptidase_M4/M1_CTD_sf"/>
</dbReference>
<feature type="binding site" evidence="12">
    <location>
        <position position="298"/>
    </location>
    <ligand>
        <name>Zn(2+)</name>
        <dbReference type="ChEBI" id="CHEBI:29105"/>
        <note>catalytic</note>
    </ligand>
</feature>
<accession>A0A7T8GM10</accession>
<dbReference type="SUPFAM" id="SSF55486">
    <property type="entry name" value="Metalloproteases ('zincins'), catalytic domain"/>
    <property type="match status" value="1"/>
</dbReference>
<feature type="binding site" evidence="11">
    <location>
        <begin position="535"/>
        <end position="537"/>
    </location>
    <ligand>
        <name>a peptide</name>
        <dbReference type="ChEBI" id="CHEBI:60466"/>
    </ligand>
</feature>
<dbReference type="InterPro" id="IPR038502">
    <property type="entry name" value="M1_LTA-4_hydro/amino_C_sf"/>
</dbReference>
<evidence type="ECO:0000313" key="14">
    <source>
        <dbReference type="EMBL" id="QQP32378.1"/>
    </source>
</evidence>
<dbReference type="InterPro" id="IPR016024">
    <property type="entry name" value="ARM-type_fold"/>
</dbReference>